<comment type="similarity">
    <text evidence="2">Belongs to the SusD family.</text>
</comment>
<evidence type="ECO:0000313" key="8">
    <source>
        <dbReference type="EMBL" id="WZN45480.1"/>
    </source>
</evidence>
<keyword evidence="4" id="KW-0472">Membrane</keyword>
<dbReference type="InterPro" id="IPR033985">
    <property type="entry name" value="SusD-like_N"/>
</dbReference>
<dbReference type="Pfam" id="PF14322">
    <property type="entry name" value="SusD-like_3"/>
    <property type="match status" value="1"/>
</dbReference>
<dbReference type="Proteomes" id="UP001449657">
    <property type="component" value="Chromosome"/>
</dbReference>
<evidence type="ECO:0000259" key="6">
    <source>
        <dbReference type="Pfam" id="PF07980"/>
    </source>
</evidence>
<feature type="domain" description="RagB/SusD" evidence="6">
    <location>
        <begin position="366"/>
        <end position="490"/>
    </location>
</feature>
<evidence type="ECO:0000256" key="5">
    <source>
        <dbReference type="ARBA" id="ARBA00023237"/>
    </source>
</evidence>
<dbReference type="Pfam" id="PF07980">
    <property type="entry name" value="SusD_RagB"/>
    <property type="match status" value="1"/>
</dbReference>
<organism evidence="8 9">
    <name type="scientific">Chitinophaga caseinilytica</name>
    <dbReference type="NCBI Taxonomy" id="2267521"/>
    <lineage>
        <taxon>Bacteria</taxon>
        <taxon>Pseudomonadati</taxon>
        <taxon>Bacteroidota</taxon>
        <taxon>Chitinophagia</taxon>
        <taxon>Chitinophagales</taxon>
        <taxon>Chitinophagaceae</taxon>
        <taxon>Chitinophaga</taxon>
    </lineage>
</organism>
<dbReference type="CDD" id="cd08977">
    <property type="entry name" value="SusD"/>
    <property type="match status" value="1"/>
</dbReference>
<sequence length="492" mass="54781">MKKWTIRIWSAVTAAFLLSGCDAILEVKPQSSITDEVYFRDEGDFEPNVIGIYTVVRSLANNITYGTERSEELISALNSRFTVAWSHTLSPTSGAVNYAEWYRGIGHCNLLLQKIQPFPFNSDPDLKKTIQAEAYAQRAWFYYHLLRVIGDAPIMLEAVVDENVPQLPRSPAADVMTQVLADVEASLELYRSSSKFSKTAYPSRYRFSYGSVLALKADALLWKAKVLGGGNAALQLAVETISEIETTGVRLNADFADVAGKRAADNPEVLMAAYYHRDETPGGNYAKNALPFEEGIKGALNKDSLPWTATSVNGQGAYQISPASRALFTNANDVRIRDTWVVEMQATGPKVAWINKLPGTRYLDDRVSDNDVVLWRLADIFLLKAEAYAALNDGANAKLYLDKVRARTATGVYSGATDKLSLEKEILNERGRELFFENKRWFDLVRFHKGGTLDIYQYVPNLAGKTTPLFWPLNSTVLANNPNIKQTEGYQP</sequence>
<protein>
    <submittedName>
        <fullName evidence="8">RagB/SusD family nutrient uptake outer membrane protein</fullName>
    </submittedName>
</protein>
<name>A0ABZ2YZN8_9BACT</name>
<gene>
    <name evidence="8" type="ORF">WJU22_21505</name>
</gene>
<evidence type="ECO:0000313" key="9">
    <source>
        <dbReference type="Proteomes" id="UP001449657"/>
    </source>
</evidence>
<evidence type="ECO:0000256" key="4">
    <source>
        <dbReference type="ARBA" id="ARBA00023136"/>
    </source>
</evidence>
<evidence type="ECO:0000256" key="3">
    <source>
        <dbReference type="ARBA" id="ARBA00022729"/>
    </source>
</evidence>
<keyword evidence="5" id="KW-0998">Cell outer membrane</keyword>
<dbReference type="PROSITE" id="PS51257">
    <property type="entry name" value="PROKAR_LIPOPROTEIN"/>
    <property type="match status" value="1"/>
</dbReference>
<proteinExistence type="inferred from homology"/>
<dbReference type="RefSeq" id="WP_341840232.1">
    <property type="nucleotide sequence ID" value="NZ_CP149792.1"/>
</dbReference>
<dbReference type="Gene3D" id="1.25.40.390">
    <property type="match status" value="1"/>
</dbReference>
<evidence type="ECO:0000256" key="1">
    <source>
        <dbReference type="ARBA" id="ARBA00004442"/>
    </source>
</evidence>
<dbReference type="InterPro" id="IPR011990">
    <property type="entry name" value="TPR-like_helical_dom_sf"/>
</dbReference>
<dbReference type="SUPFAM" id="SSF48452">
    <property type="entry name" value="TPR-like"/>
    <property type="match status" value="1"/>
</dbReference>
<keyword evidence="3" id="KW-0732">Signal</keyword>
<feature type="domain" description="SusD-like N-terminal" evidence="7">
    <location>
        <begin position="44"/>
        <end position="194"/>
    </location>
</feature>
<dbReference type="InterPro" id="IPR012944">
    <property type="entry name" value="SusD_RagB_dom"/>
</dbReference>
<evidence type="ECO:0000256" key="2">
    <source>
        <dbReference type="ARBA" id="ARBA00006275"/>
    </source>
</evidence>
<dbReference type="EMBL" id="CP150096">
    <property type="protein sequence ID" value="WZN45480.1"/>
    <property type="molecule type" value="Genomic_DNA"/>
</dbReference>
<accession>A0ABZ2YZN8</accession>
<keyword evidence="9" id="KW-1185">Reference proteome</keyword>
<evidence type="ECO:0000259" key="7">
    <source>
        <dbReference type="Pfam" id="PF14322"/>
    </source>
</evidence>
<reference evidence="8 9" key="1">
    <citation type="submission" date="2024-03" db="EMBL/GenBank/DDBJ databases">
        <title>Chitinophaga caseinilytica sp. nov., a casein hydrolysing bacterium isolated from forest soil.</title>
        <authorList>
            <person name="Lee D.S."/>
            <person name="Han D.M."/>
            <person name="Baek J.H."/>
            <person name="Choi D.G."/>
            <person name="Jeon J.H."/>
            <person name="Jeon C.O."/>
        </authorList>
    </citation>
    <scope>NUCLEOTIDE SEQUENCE [LARGE SCALE GENOMIC DNA]</scope>
    <source>
        <strain evidence="8 9">KACC 19118</strain>
    </source>
</reference>
<comment type="subcellular location">
    <subcellularLocation>
        <location evidence="1">Cell outer membrane</location>
    </subcellularLocation>
</comment>